<evidence type="ECO:0000256" key="5">
    <source>
        <dbReference type="SAM" id="Phobius"/>
    </source>
</evidence>
<organism evidence="7 8">
    <name type="scientific">Operophtera brumata</name>
    <name type="common">Winter moth</name>
    <name type="synonym">Phalaena brumata</name>
    <dbReference type="NCBI Taxonomy" id="104452"/>
    <lineage>
        <taxon>Eukaryota</taxon>
        <taxon>Metazoa</taxon>
        <taxon>Ecdysozoa</taxon>
        <taxon>Arthropoda</taxon>
        <taxon>Hexapoda</taxon>
        <taxon>Insecta</taxon>
        <taxon>Pterygota</taxon>
        <taxon>Neoptera</taxon>
        <taxon>Endopterygota</taxon>
        <taxon>Lepidoptera</taxon>
        <taxon>Glossata</taxon>
        <taxon>Ditrysia</taxon>
        <taxon>Geometroidea</taxon>
        <taxon>Geometridae</taxon>
        <taxon>Larentiinae</taxon>
        <taxon>Operophtera</taxon>
    </lineage>
</organism>
<evidence type="ECO:0000256" key="3">
    <source>
        <dbReference type="ARBA" id="ARBA00022989"/>
    </source>
</evidence>
<dbReference type="PANTHER" id="PTHR48021:SF1">
    <property type="entry name" value="GH07001P-RELATED"/>
    <property type="match status" value="1"/>
</dbReference>
<feature type="transmembrane region" description="Helical" evidence="5">
    <location>
        <begin position="91"/>
        <end position="113"/>
    </location>
</feature>
<feature type="transmembrane region" description="Helical" evidence="5">
    <location>
        <begin position="236"/>
        <end position="257"/>
    </location>
</feature>
<keyword evidence="7" id="KW-0813">Transport</keyword>
<dbReference type="InterPro" id="IPR050549">
    <property type="entry name" value="MFS_Trehalose_Transporter"/>
</dbReference>
<keyword evidence="7" id="KW-0762">Sugar transport</keyword>
<dbReference type="GO" id="GO:0022857">
    <property type="term" value="F:transmembrane transporter activity"/>
    <property type="evidence" value="ECO:0007669"/>
    <property type="project" value="InterPro"/>
</dbReference>
<keyword evidence="8" id="KW-1185">Reference proteome</keyword>
<keyword evidence="2 5" id="KW-0812">Transmembrane</keyword>
<dbReference type="InterPro" id="IPR020846">
    <property type="entry name" value="MFS_dom"/>
</dbReference>
<evidence type="ECO:0000256" key="4">
    <source>
        <dbReference type="ARBA" id="ARBA00023136"/>
    </source>
</evidence>
<evidence type="ECO:0000313" key="8">
    <source>
        <dbReference type="Proteomes" id="UP000037510"/>
    </source>
</evidence>
<protein>
    <submittedName>
        <fullName evidence="7">Sugar transporter protein</fullName>
    </submittedName>
</protein>
<feature type="transmembrane region" description="Helical" evidence="5">
    <location>
        <begin position="12"/>
        <end position="30"/>
    </location>
</feature>
<dbReference type="GO" id="GO:0016020">
    <property type="term" value="C:membrane"/>
    <property type="evidence" value="ECO:0007669"/>
    <property type="project" value="UniProtKB-SubCell"/>
</dbReference>
<dbReference type="Gene3D" id="1.20.1250.20">
    <property type="entry name" value="MFS general substrate transporter like domains"/>
    <property type="match status" value="1"/>
</dbReference>
<feature type="transmembrane region" description="Helical" evidence="5">
    <location>
        <begin position="125"/>
        <end position="146"/>
    </location>
</feature>
<dbReference type="AlphaFoldDB" id="A0A0L7LIB6"/>
<evidence type="ECO:0000256" key="2">
    <source>
        <dbReference type="ARBA" id="ARBA00022692"/>
    </source>
</evidence>
<feature type="transmembrane region" description="Helical" evidence="5">
    <location>
        <begin position="376"/>
        <end position="398"/>
    </location>
</feature>
<evidence type="ECO:0000256" key="1">
    <source>
        <dbReference type="ARBA" id="ARBA00004141"/>
    </source>
</evidence>
<keyword evidence="4 5" id="KW-0472">Membrane</keyword>
<keyword evidence="3 5" id="KW-1133">Transmembrane helix</keyword>
<dbReference type="STRING" id="104452.A0A0L7LIB6"/>
<comment type="caution">
    <text evidence="7">The sequence shown here is derived from an EMBL/GenBank/DDBJ whole genome shotgun (WGS) entry which is preliminary data.</text>
</comment>
<dbReference type="InterPro" id="IPR005828">
    <property type="entry name" value="MFS_sugar_transport-like"/>
</dbReference>
<sequence>MHLWGLRIEGPVMTVWTVLGVLLSILAQGMEQGYMSVLLTALRRPDSSIKIDVHLASWLVYGRKIAYILELLPSIIALLLIHFATDFPTLMVARLLDGITAGGTVILGAVVIGEYTDPSNRGMFLNLKTACICLGSTVIHGLGHYIHWRTAALVNLAPHVVALMMVLTWKESPAWLASKRMFDECKSSFLWLRGDSEKCRKELNRLISSQEEKRIDKTTKLANIRSFFKKFTRKDFLKPVSILFLNFVLLEMCGRHILPAYAGDIIGGIVGDHGGSFYYTLGIDLIVTISSTFSSVLIKFMKIRTLLFSSGVSSLLALGSACLYLLLESQGIISKDKPWIPMSMFIVYFILVNLGCTPIPLALIGELLPLEHKSSGIFASSVLSCVLIVVTLKVFPYLLLTVEIYGTFALLGSVMAVILVSQYFVLPETKGRTLQEIEDCMKYGEVRNESENVESIEKMLH</sequence>
<dbReference type="Pfam" id="PF00083">
    <property type="entry name" value="Sugar_tr"/>
    <property type="match status" value="1"/>
</dbReference>
<proteinExistence type="predicted"/>
<evidence type="ECO:0000259" key="6">
    <source>
        <dbReference type="PROSITE" id="PS50850"/>
    </source>
</evidence>
<reference evidence="7 8" key="1">
    <citation type="journal article" date="2015" name="Genome Biol. Evol.">
        <title>The genome of winter moth (Operophtera brumata) provides a genomic perspective on sexual dimorphism and phenology.</title>
        <authorList>
            <person name="Derks M.F."/>
            <person name="Smit S."/>
            <person name="Salis L."/>
            <person name="Schijlen E."/>
            <person name="Bossers A."/>
            <person name="Mateman C."/>
            <person name="Pijl A.S."/>
            <person name="de Ridder D."/>
            <person name="Groenen M.A."/>
            <person name="Visser M.E."/>
            <person name="Megens H.J."/>
        </authorList>
    </citation>
    <scope>NUCLEOTIDE SEQUENCE [LARGE SCALE GENOMIC DNA]</scope>
    <source>
        <strain evidence="7">WM2013NL</strain>
        <tissue evidence="7">Head and thorax</tissue>
    </source>
</reference>
<feature type="transmembrane region" description="Helical" evidence="5">
    <location>
        <begin position="65"/>
        <end position="85"/>
    </location>
</feature>
<accession>A0A0L7LIB6</accession>
<evidence type="ECO:0000313" key="7">
    <source>
        <dbReference type="EMBL" id="KOB75109.1"/>
    </source>
</evidence>
<name>A0A0L7LIB6_OPEBR</name>
<dbReference type="SUPFAM" id="SSF103473">
    <property type="entry name" value="MFS general substrate transporter"/>
    <property type="match status" value="1"/>
</dbReference>
<feature type="transmembrane region" description="Helical" evidence="5">
    <location>
        <begin position="404"/>
        <end position="426"/>
    </location>
</feature>
<feature type="transmembrane region" description="Helical" evidence="5">
    <location>
        <begin position="305"/>
        <end position="327"/>
    </location>
</feature>
<feature type="transmembrane region" description="Helical" evidence="5">
    <location>
        <begin position="339"/>
        <end position="364"/>
    </location>
</feature>
<dbReference type="EMBL" id="JTDY01001021">
    <property type="protein sequence ID" value="KOB75109.1"/>
    <property type="molecule type" value="Genomic_DNA"/>
</dbReference>
<comment type="subcellular location">
    <subcellularLocation>
        <location evidence="1">Membrane</location>
        <topology evidence="1">Multi-pass membrane protein</topology>
    </subcellularLocation>
</comment>
<gene>
    <name evidence="7" type="ORF">OBRU01_08051</name>
</gene>
<dbReference type="Proteomes" id="UP000037510">
    <property type="component" value="Unassembled WGS sequence"/>
</dbReference>
<dbReference type="InterPro" id="IPR036259">
    <property type="entry name" value="MFS_trans_sf"/>
</dbReference>
<feature type="transmembrane region" description="Helical" evidence="5">
    <location>
        <begin position="152"/>
        <end position="169"/>
    </location>
</feature>
<feature type="domain" description="Major facilitator superfamily (MFS) profile" evidence="6">
    <location>
        <begin position="1"/>
        <end position="430"/>
    </location>
</feature>
<feature type="transmembrane region" description="Helical" evidence="5">
    <location>
        <begin position="277"/>
        <end position="298"/>
    </location>
</feature>
<dbReference type="PANTHER" id="PTHR48021">
    <property type="match status" value="1"/>
</dbReference>
<dbReference type="PROSITE" id="PS50850">
    <property type="entry name" value="MFS"/>
    <property type="match status" value="1"/>
</dbReference>